<accession>K1R639</accession>
<dbReference type="OrthoDB" id="42462at2759"/>
<keyword evidence="8" id="KW-0391">Immunity</keyword>
<evidence type="ECO:0000256" key="3">
    <source>
        <dbReference type="ARBA" id="ARBA00021117"/>
    </source>
</evidence>
<evidence type="ECO:0000256" key="2">
    <source>
        <dbReference type="ARBA" id="ARBA00004463"/>
    </source>
</evidence>
<dbReference type="SUPFAM" id="SSF51045">
    <property type="entry name" value="WW domain"/>
    <property type="match status" value="1"/>
</dbReference>
<dbReference type="InterPro" id="IPR036020">
    <property type="entry name" value="WW_dom_sf"/>
</dbReference>
<dbReference type="PROSITE" id="PS50020">
    <property type="entry name" value="WW_DOMAIN_2"/>
    <property type="match status" value="1"/>
</dbReference>
<dbReference type="EnsemblMetazoa" id="G30780.4">
    <property type="protein sequence ID" value="G30780.4:cds"/>
    <property type="gene ID" value="G30780"/>
</dbReference>
<reference evidence="17" key="1">
    <citation type="journal article" date="2012" name="Nature">
        <title>The oyster genome reveals stress adaptation and complexity of shell formation.</title>
        <authorList>
            <person name="Zhang G."/>
            <person name="Fang X."/>
            <person name="Guo X."/>
            <person name="Li L."/>
            <person name="Luo R."/>
            <person name="Xu F."/>
            <person name="Yang P."/>
            <person name="Zhang L."/>
            <person name="Wang X."/>
            <person name="Qi H."/>
            <person name="Xiong Z."/>
            <person name="Que H."/>
            <person name="Xie Y."/>
            <person name="Holland P.W."/>
            <person name="Paps J."/>
            <person name="Zhu Y."/>
            <person name="Wu F."/>
            <person name="Chen Y."/>
            <person name="Wang J."/>
            <person name="Peng C."/>
            <person name="Meng J."/>
            <person name="Yang L."/>
            <person name="Liu J."/>
            <person name="Wen B."/>
            <person name="Zhang N."/>
            <person name="Huang Z."/>
            <person name="Zhu Q."/>
            <person name="Feng Y."/>
            <person name="Mount A."/>
            <person name="Hedgecock D."/>
            <person name="Xu Z."/>
            <person name="Liu Y."/>
            <person name="Domazet-Loso T."/>
            <person name="Du Y."/>
            <person name="Sun X."/>
            <person name="Zhang S."/>
            <person name="Liu B."/>
            <person name="Cheng P."/>
            <person name="Jiang X."/>
            <person name="Li J."/>
            <person name="Fan D."/>
            <person name="Wang W."/>
            <person name="Fu W."/>
            <person name="Wang T."/>
            <person name="Wang B."/>
            <person name="Zhang J."/>
            <person name="Peng Z."/>
            <person name="Li Y."/>
            <person name="Li N."/>
            <person name="Wang J."/>
            <person name="Chen M."/>
            <person name="He Y."/>
            <person name="Tan F."/>
            <person name="Song X."/>
            <person name="Zheng Q."/>
            <person name="Huang R."/>
            <person name="Yang H."/>
            <person name="Du X."/>
            <person name="Chen L."/>
            <person name="Yang M."/>
            <person name="Gaffney P.M."/>
            <person name="Wang S."/>
            <person name="Luo L."/>
            <person name="She Z."/>
            <person name="Ming Y."/>
            <person name="Huang W."/>
            <person name="Zhang S."/>
            <person name="Huang B."/>
            <person name="Zhang Y."/>
            <person name="Qu T."/>
            <person name="Ni P."/>
            <person name="Miao G."/>
            <person name="Wang J."/>
            <person name="Wang Q."/>
            <person name="Steinberg C.E."/>
            <person name="Wang H."/>
            <person name="Li N."/>
            <person name="Qian L."/>
            <person name="Zhang G."/>
            <person name="Li Y."/>
            <person name="Yang H."/>
            <person name="Liu X."/>
            <person name="Wang J."/>
            <person name="Yin Y."/>
            <person name="Wang J."/>
        </authorList>
    </citation>
    <scope>NUCLEOTIDE SEQUENCE [LARGE SCALE GENOMIC DNA]</scope>
    <source>
        <strain evidence="17">05x7-T-G4-1.051#20</strain>
    </source>
</reference>
<feature type="compositionally biased region" description="Low complexity" evidence="15">
    <location>
        <begin position="185"/>
        <end position="194"/>
    </location>
</feature>
<dbReference type="SMART" id="SM00456">
    <property type="entry name" value="WW"/>
    <property type="match status" value="1"/>
</dbReference>
<keyword evidence="19" id="KW-1185">Reference proteome</keyword>
<organism evidence="17">
    <name type="scientific">Magallana gigas</name>
    <name type="common">Pacific oyster</name>
    <name type="synonym">Crassostrea gigas</name>
    <dbReference type="NCBI Taxonomy" id="29159"/>
    <lineage>
        <taxon>Eukaryota</taxon>
        <taxon>Metazoa</taxon>
        <taxon>Spiralia</taxon>
        <taxon>Lophotrochozoa</taxon>
        <taxon>Mollusca</taxon>
        <taxon>Bivalvia</taxon>
        <taxon>Autobranchia</taxon>
        <taxon>Pteriomorphia</taxon>
        <taxon>Ostreida</taxon>
        <taxon>Ostreoidea</taxon>
        <taxon>Ostreidae</taxon>
        <taxon>Magallana</taxon>
    </lineage>
</organism>
<keyword evidence="5" id="KW-0399">Innate immunity</keyword>
<keyword evidence="7" id="KW-0677">Repeat</keyword>
<dbReference type="GO" id="GO:0000380">
    <property type="term" value="P:alternative mRNA splicing, via spliceosome"/>
    <property type="evidence" value="ECO:0007669"/>
    <property type="project" value="TreeGrafter"/>
</dbReference>
<gene>
    <name evidence="17" type="ORF">CGI_10020139</name>
</gene>
<dbReference type="GO" id="GO:0045087">
    <property type="term" value="P:innate immune response"/>
    <property type="evidence" value="ECO:0007669"/>
    <property type="project" value="UniProtKB-KW"/>
</dbReference>
<keyword evidence="12" id="KW-0539">Nucleus</keyword>
<dbReference type="GO" id="GO:0043021">
    <property type="term" value="F:ribonucleoprotein complex binding"/>
    <property type="evidence" value="ECO:0007669"/>
    <property type="project" value="TreeGrafter"/>
</dbReference>
<dbReference type="HOGENOM" id="CLU_043596_0_0_1"/>
<name>K1R639_MAGGI</name>
<dbReference type="GO" id="GO:0016607">
    <property type="term" value="C:nuclear speck"/>
    <property type="evidence" value="ECO:0007669"/>
    <property type="project" value="UniProtKB-SubCell"/>
</dbReference>
<comment type="subcellular location">
    <subcellularLocation>
        <location evidence="2">Cytoplasmic granule</location>
    </subcellularLocation>
    <subcellularLocation>
        <location evidence="1">Nucleus speckle</location>
    </subcellularLocation>
</comment>
<keyword evidence="10" id="KW-0804">Transcription</keyword>
<evidence type="ECO:0000256" key="15">
    <source>
        <dbReference type="SAM" id="MobiDB-lite"/>
    </source>
</evidence>
<evidence type="ECO:0000313" key="19">
    <source>
        <dbReference type="Proteomes" id="UP000005408"/>
    </source>
</evidence>
<dbReference type="FunCoup" id="K1R639">
    <property type="interactions" value="110"/>
</dbReference>
<evidence type="ECO:0000256" key="13">
    <source>
        <dbReference type="ARBA" id="ARBA00042167"/>
    </source>
</evidence>
<feature type="compositionally biased region" description="Acidic residues" evidence="15">
    <location>
        <begin position="171"/>
        <end position="184"/>
    </location>
</feature>
<keyword evidence="4" id="KW-0597">Phosphoprotein</keyword>
<evidence type="ECO:0000256" key="9">
    <source>
        <dbReference type="ARBA" id="ARBA00023015"/>
    </source>
</evidence>
<evidence type="ECO:0000256" key="12">
    <source>
        <dbReference type="ARBA" id="ARBA00023242"/>
    </source>
</evidence>
<dbReference type="Gene3D" id="2.20.70.10">
    <property type="match status" value="1"/>
</dbReference>
<comment type="subunit">
    <text evidence="14">Interacts with POU3F2/Brn-2, ATXN1, TXNL4A, HTT and AR. Interaction with ATXN1 correlates positively with the length of the polyglutamine tract. Interacts with RNA polymerase II large subunit in a phosphorylation-dependent manner. Forms a ternary complex with ATXN1 mutant and phosphorylated RNA polymerase II. Interacts (via C-terminus) with TXNL4A and CD2BP2. Interacts (via WW domain) with ATN1 and SF3B1, and may interact with additional splice factors. Interacts (via WW domain) with WBP11; Leading to reduce interaction between PQBP1 and TXNL4A. Interacts with CAPRIN1. Interacts with DDX1. Interacts with SFPQ. Interacts with KHSRP.</text>
</comment>
<dbReference type="Pfam" id="PF00397">
    <property type="entry name" value="WW"/>
    <property type="match status" value="1"/>
</dbReference>
<dbReference type="InterPro" id="IPR001202">
    <property type="entry name" value="WW_dom"/>
</dbReference>
<feature type="compositionally biased region" description="Basic and acidic residues" evidence="15">
    <location>
        <begin position="209"/>
        <end position="226"/>
    </location>
</feature>
<sequence length="284" mass="32463">MPLPAALLARLKKRGIIDAQQEKSSEEIEEVFAEDYDDPIKENATPVTTEQGMETGDSQVKPLVHEVSACPNRFNRYHTCVEYCLKRWGSQKFEPPPTMLKKRDRMLKRYPLPEGWEEVADPLTNRYYYWNTITDQVCWLSPVHPRANITVSAQRIQDLFGDQALTAREGSDEEMETNASEESDGSSSSSSSSSDSEDEYEKRRRDRGRRQPDNRQRRGRRQKEELDPMDPAAYSEVPRGTWSTGLVSRGEAKTGADTTASGPLFQQRPYPSPGEILRRNRDQT</sequence>
<evidence type="ECO:0000256" key="14">
    <source>
        <dbReference type="ARBA" id="ARBA00046362"/>
    </source>
</evidence>
<evidence type="ECO:0000256" key="4">
    <source>
        <dbReference type="ARBA" id="ARBA00022553"/>
    </source>
</evidence>
<evidence type="ECO:0000256" key="1">
    <source>
        <dbReference type="ARBA" id="ARBA00004324"/>
    </source>
</evidence>
<dbReference type="AlphaFoldDB" id="K1R639"/>
<evidence type="ECO:0000256" key="6">
    <source>
        <dbReference type="ARBA" id="ARBA00022664"/>
    </source>
</evidence>
<keyword evidence="9" id="KW-0805">Transcription regulation</keyword>
<dbReference type="PANTHER" id="PTHR21737:SF3">
    <property type="entry name" value="POLYGLUTAMINE-BINDING PROTEIN 1"/>
    <property type="match status" value="1"/>
</dbReference>
<dbReference type="EMBL" id="JH816011">
    <property type="protein sequence ID" value="EKC41228.1"/>
    <property type="molecule type" value="Genomic_DNA"/>
</dbReference>
<dbReference type="EnsemblMetazoa" id="G30780.3">
    <property type="protein sequence ID" value="G30780.3:cds"/>
    <property type="gene ID" value="G30780"/>
</dbReference>
<dbReference type="CDD" id="cd00201">
    <property type="entry name" value="WW"/>
    <property type="match status" value="1"/>
</dbReference>
<feature type="region of interest" description="Disordered" evidence="15">
    <location>
        <begin position="167"/>
        <end position="284"/>
    </location>
</feature>
<reference evidence="18" key="2">
    <citation type="submission" date="2022-08" db="UniProtKB">
        <authorList>
            <consortium name="EnsemblMetazoa"/>
        </authorList>
    </citation>
    <scope>IDENTIFICATION</scope>
    <source>
        <strain evidence="18">05x7-T-G4-1.051#20</strain>
    </source>
</reference>
<proteinExistence type="predicted"/>
<feature type="domain" description="WW" evidence="16">
    <location>
        <begin position="110"/>
        <end position="144"/>
    </location>
</feature>
<keyword evidence="6" id="KW-0507">mRNA processing</keyword>
<evidence type="ECO:0000256" key="8">
    <source>
        <dbReference type="ARBA" id="ARBA00022859"/>
    </source>
</evidence>
<evidence type="ECO:0000256" key="11">
    <source>
        <dbReference type="ARBA" id="ARBA00023187"/>
    </source>
</evidence>
<evidence type="ECO:0000256" key="10">
    <source>
        <dbReference type="ARBA" id="ARBA00023163"/>
    </source>
</evidence>
<evidence type="ECO:0000256" key="5">
    <source>
        <dbReference type="ARBA" id="ARBA00022588"/>
    </source>
</evidence>
<dbReference type="Proteomes" id="UP000005408">
    <property type="component" value="Unassembled WGS sequence"/>
</dbReference>
<protein>
    <recommendedName>
        <fullName evidence="3">Polyglutamine-binding protein 1</fullName>
    </recommendedName>
    <alternativeName>
        <fullName evidence="13">Polyglutamine tract-binding protein 1</fullName>
    </alternativeName>
</protein>
<evidence type="ECO:0000259" key="16">
    <source>
        <dbReference type="PROSITE" id="PS50020"/>
    </source>
</evidence>
<dbReference type="KEGG" id="crg:105317098"/>
<keyword evidence="11" id="KW-0508">mRNA splicing</keyword>
<dbReference type="EnsemblMetazoa" id="G30780.1">
    <property type="protein sequence ID" value="G30780.1:cds"/>
    <property type="gene ID" value="G30780"/>
</dbReference>
<evidence type="ECO:0000313" key="17">
    <source>
        <dbReference type="EMBL" id="EKC41228.1"/>
    </source>
</evidence>
<evidence type="ECO:0000313" key="18">
    <source>
        <dbReference type="EnsemblMetazoa" id="G30780.1:cds"/>
    </source>
</evidence>
<dbReference type="GO" id="GO:0005737">
    <property type="term" value="C:cytoplasm"/>
    <property type="evidence" value="ECO:0007669"/>
    <property type="project" value="TreeGrafter"/>
</dbReference>
<dbReference type="Gene3D" id="3.40.30.10">
    <property type="entry name" value="Glutaredoxin"/>
    <property type="match status" value="1"/>
</dbReference>
<evidence type="ECO:0000256" key="7">
    <source>
        <dbReference type="ARBA" id="ARBA00022737"/>
    </source>
</evidence>
<dbReference type="OMA" id="IYHECSK"/>
<dbReference type="PANTHER" id="PTHR21737">
    <property type="entry name" value="POLYGLUTAMINE BINDING PROTEIN 1/MARVEL MEMBRANE-ASSOCIATING DOMAIN CONTAINING 3"/>
    <property type="match status" value="1"/>
</dbReference>